<proteinExistence type="predicted"/>
<keyword evidence="3" id="KW-1185">Reference proteome</keyword>
<name>A0AAV4Q359_9ARAC</name>
<reference evidence="2 3" key="1">
    <citation type="submission" date="2021-06" db="EMBL/GenBank/DDBJ databases">
        <title>Caerostris darwini draft genome.</title>
        <authorList>
            <person name="Kono N."/>
            <person name="Arakawa K."/>
        </authorList>
    </citation>
    <scope>NUCLEOTIDE SEQUENCE [LARGE SCALE GENOMIC DNA]</scope>
</reference>
<dbReference type="Proteomes" id="UP001054837">
    <property type="component" value="Unassembled WGS sequence"/>
</dbReference>
<gene>
    <name evidence="2" type="ORF">CDAR_531091</name>
</gene>
<evidence type="ECO:0000313" key="3">
    <source>
        <dbReference type="Proteomes" id="UP001054837"/>
    </source>
</evidence>
<evidence type="ECO:0000256" key="1">
    <source>
        <dbReference type="SAM" id="MobiDB-lite"/>
    </source>
</evidence>
<accession>A0AAV4Q359</accession>
<dbReference type="EMBL" id="BPLQ01003924">
    <property type="protein sequence ID" value="GIY04358.1"/>
    <property type="molecule type" value="Genomic_DNA"/>
</dbReference>
<comment type="caution">
    <text evidence="2">The sequence shown here is derived from an EMBL/GenBank/DDBJ whole genome shotgun (WGS) entry which is preliminary data.</text>
</comment>
<sequence length="165" mass="18982">MSPERASLYVRWKAELVSVHYGSRNMSHLQRFVRNERFPHANSDSPAANGNPLSRKRTPRFKMPRTSMILAKLLKMLLKESKSRQTALLNNKCRRRELPSVCDGRENLSLFIMAVGTCHISRDLSETKGFPLLIQVPQLQMEIPCHENESCAIKCQKIAMIWQGF</sequence>
<feature type="region of interest" description="Disordered" evidence="1">
    <location>
        <begin position="39"/>
        <end position="61"/>
    </location>
</feature>
<feature type="compositionally biased region" description="Polar residues" evidence="1">
    <location>
        <begin position="42"/>
        <end position="52"/>
    </location>
</feature>
<evidence type="ECO:0000313" key="2">
    <source>
        <dbReference type="EMBL" id="GIY04358.1"/>
    </source>
</evidence>
<protein>
    <submittedName>
        <fullName evidence="2">Uncharacterized protein</fullName>
    </submittedName>
</protein>
<dbReference type="AlphaFoldDB" id="A0AAV4Q359"/>
<organism evidence="2 3">
    <name type="scientific">Caerostris darwini</name>
    <dbReference type="NCBI Taxonomy" id="1538125"/>
    <lineage>
        <taxon>Eukaryota</taxon>
        <taxon>Metazoa</taxon>
        <taxon>Ecdysozoa</taxon>
        <taxon>Arthropoda</taxon>
        <taxon>Chelicerata</taxon>
        <taxon>Arachnida</taxon>
        <taxon>Araneae</taxon>
        <taxon>Araneomorphae</taxon>
        <taxon>Entelegynae</taxon>
        <taxon>Araneoidea</taxon>
        <taxon>Araneidae</taxon>
        <taxon>Caerostris</taxon>
    </lineage>
</organism>